<dbReference type="InterPro" id="IPR004443">
    <property type="entry name" value="YjeF_N_dom"/>
</dbReference>
<evidence type="ECO:0000313" key="23">
    <source>
        <dbReference type="Proteomes" id="UP000316030"/>
    </source>
</evidence>
<keyword evidence="9 18" id="KW-0630">Potassium</keyword>
<sequence>MTEILTSAQMRSIERAAIESGQATGLDLMEQAGQGVVDAVLAQWPQMQKTPRCAVVLCGPGNNGGDGFVIARLLAARGWMVEVFFFGQIDKLPPDARKNYDRWHGGVHPVSEFLARSAWDCDLVIDALFGTGLTRSPEGLAALFERMKALRDGSATRPVCVAVDIPSGLCADSGRVFTSEPGEPAAMADITVSFHAAKLGHVLAEGPDRCGKLVVADIGLAQSGAPSVVQQVMAPDWRLLNKGAGHKFSHGHALILSGGAGRTGASRLAARAALRVGAGLVTLGVPPAAQQEVACQVTAIMLRRVADGAGLSAVLQDGRLNAVGLGPALGLNDHAAGLIAATLAAGRATVLDADALTLLAGDRDLWQTLHPGCVLTPHGGEFARLFPDIAADLAELPLRGPIRSKVDATRDAAKRAGCVVLYKGADTVIAAPDGRCAVHAAAYDQAAPWLATAGSGDVLTGLITGLLARGMLPFQAAQTGAWLHAAAARRAGPGLIAEDLPEAIPTVFRDLQNAVSNLVSGK</sequence>
<dbReference type="PANTHER" id="PTHR12592:SF0">
    <property type="entry name" value="ATP-DEPENDENT (S)-NAD(P)H-HYDRATE DEHYDRATASE"/>
    <property type="match status" value="1"/>
</dbReference>
<evidence type="ECO:0000256" key="14">
    <source>
        <dbReference type="ARBA" id="ARBA00025153"/>
    </source>
</evidence>
<dbReference type="InterPro" id="IPR036652">
    <property type="entry name" value="YjeF_N_dom_sf"/>
</dbReference>
<dbReference type="Gene3D" id="3.40.1190.20">
    <property type="match status" value="1"/>
</dbReference>
<dbReference type="PROSITE" id="PS51383">
    <property type="entry name" value="YJEF_C_3"/>
    <property type="match status" value="1"/>
</dbReference>
<dbReference type="PIRSF" id="PIRSF017184">
    <property type="entry name" value="Nnr"/>
    <property type="match status" value="1"/>
</dbReference>
<keyword evidence="11 18" id="KW-0413">Isomerase</keyword>
<comment type="function">
    <text evidence="18">Catalyzes the epimerization of the S- and R-forms of NAD(P)HX, a damaged form of NAD(P)H that is a result of enzymatic or heat-dependent hydration. This is a prerequisite for the S-specific NAD(P)H-hydrate dehydratase to allow the repair of both epimers of NAD(P)HX.</text>
</comment>
<feature type="binding site" evidence="17">
    <location>
        <begin position="423"/>
        <end position="427"/>
    </location>
    <ligand>
        <name>AMP</name>
        <dbReference type="ChEBI" id="CHEBI:456215"/>
    </ligand>
</feature>
<evidence type="ECO:0000313" key="22">
    <source>
        <dbReference type="EMBL" id="SMO76458.1"/>
    </source>
</evidence>
<dbReference type="InterPro" id="IPR000631">
    <property type="entry name" value="CARKD"/>
</dbReference>
<comment type="cofactor">
    <cofactor evidence="18 19">
        <name>K(+)</name>
        <dbReference type="ChEBI" id="CHEBI:29103"/>
    </cofactor>
    <text evidence="18 19">Binds 1 potassium ion per subunit.</text>
</comment>
<evidence type="ECO:0000256" key="10">
    <source>
        <dbReference type="ARBA" id="ARBA00023027"/>
    </source>
</evidence>
<evidence type="ECO:0000256" key="16">
    <source>
        <dbReference type="ARBA" id="ARBA00049209"/>
    </source>
</evidence>
<gene>
    <name evidence="17" type="primary">nnrD</name>
    <name evidence="18" type="synonym">nnrE</name>
    <name evidence="22" type="ORF">SAMN06265173_11317</name>
</gene>
<comment type="catalytic activity">
    <reaction evidence="15 17 19">
        <text>(6S)-NADHX + ADP = AMP + phosphate + NADH + H(+)</text>
        <dbReference type="Rhea" id="RHEA:32223"/>
        <dbReference type="ChEBI" id="CHEBI:15378"/>
        <dbReference type="ChEBI" id="CHEBI:43474"/>
        <dbReference type="ChEBI" id="CHEBI:57945"/>
        <dbReference type="ChEBI" id="CHEBI:64074"/>
        <dbReference type="ChEBI" id="CHEBI:456215"/>
        <dbReference type="ChEBI" id="CHEBI:456216"/>
        <dbReference type="EC" id="4.2.1.136"/>
    </reaction>
</comment>
<evidence type="ECO:0000256" key="17">
    <source>
        <dbReference type="HAMAP-Rule" id="MF_01965"/>
    </source>
</evidence>
<comment type="similarity">
    <text evidence="4 19">In the C-terminal section; belongs to the NnrD/CARKD family.</text>
</comment>
<dbReference type="OrthoDB" id="9806925at2"/>
<evidence type="ECO:0000259" key="20">
    <source>
        <dbReference type="PROSITE" id="PS51383"/>
    </source>
</evidence>
<keyword evidence="7 17" id="KW-0067">ATP-binding</keyword>
<comment type="function">
    <text evidence="14 19">Bifunctional enzyme that catalyzes the epimerization of the S- and R-forms of NAD(P)HX and the dehydration of the S-form of NAD(P)HX at the expense of ADP, which is converted to AMP. This allows the repair of both epimers of NAD(P)HX, a damaged form of NAD(P)H that is a result of enzymatic or heat-dependent hydration.</text>
</comment>
<dbReference type="GO" id="GO:0046496">
    <property type="term" value="P:nicotinamide nucleotide metabolic process"/>
    <property type="evidence" value="ECO:0007669"/>
    <property type="project" value="UniProtKB-UniRule"/>
</dbReference>
<feature type="binding site" evidence="18">
    <location>
        <begin position="130"/>
        <end position="136"/>
    </location>
    <ligand>
        <name>(6S)-NADPHX</name>
        <dbReference type="ChEBI" id="CHEBI:64076"/>
    </ligand>
</feature>
<comment type="cofactor">
    <cofactor evidence="17">
        <name>Mg(2+)</name>
        <dbReference type="ChEBI" id="CHEBI:18420"/>
    </cofactor>
</comment>
<organism evidence="22 23">
    <name type="scientific">Thalassovita litoralis</name>
    <dbReference type="NCBI Taxonomy" id="1010611"/>
    <lineage>
        <taxon>Bacteria</taxon>
        <taxon>Pseudomonadati</taxon>
        <taxon>Pseudomonadota</taxon>
        <taxon>Alphaproteobacteria</taxon>
        <taxon>Rhodobacterales</taxon>
        <taxon>Roseobacteraceae</taxon>
        <taxon>Thalassovita</taxon>
    </lineage>
</organism>
<evidence type="ECO:0000256" key="1">
    <source>
        <dbReference type="ARBA" id="ARBA00000013"/>
    </source>
</evidence>
<keyword evidence="8 17" id="KW-0521">NADP</keyword>
<comment type="catalytic activity">
    <reaction evidence="2 18 19">
        <text>(6R)-NADPHX = (6S)-NADPHX</text>
        <dbReference type="Rhea" id="RHEA:32227"/>
        <dbReference type="ChEBI" id="CHEBI:64076"/>
        <dbReference type="ChEBI" id="CHEBI:64077"/>
        <dbReference type="EC" id="5.1.99.6"/>
    </reaction>
</comment>
<proteinExistence type="inferred from homology"/>
<keyword evidence="10 17" id="KW-0520">NAD</keyword>
<feature type="binding site" evidence="18">
    <location>
        <position position="126"/>
    </location>
    <ligand>
        <name>K(+)</name>
        <dbReference type="ChEBI" id="CHEBI:29103"/>
    </ligand>
</feature>
<dbReference type="HAMAP" id="MF_01965">
    <property type="entry name" value="NADHX_dehydratase"/>
    <property type="match status" value="1"/>
</dbReference>
<evidence type="ECO:0000259" key="21">
    <source>
        <dbReference type="PROSITE" id="PS51385"/>
    </source>
</evidence>
<dbReference type="CDD" id="cd01171">
    <property type="entry name" value="YXKO-related"/>
    <property type="match status" value="1"/>
</dbReference>
<feature type="binding site" evidence="18">
    <location>
        <begin position="62"/>
        <end position="66"/>
    </location>
    <ligand>
        <name>(6S)-NADPHX</name>
        <dbReference type="ChEBI" id="CHEBI:64076"/>
    </ligand>
</feature>
<evidence type="ECO:0000256" key="13">
    <source>
        <dbReference type="ARBA" id="ARBA00023268"/>
    </source>
</evidence>
<evidence type="ECO:0000256" key="2">
    <source>
        <dbReference type="ARBA" id="ARBA00000909"/>
    </source>
</evidence>
<evidence type="ECO:0000256" key="6">
    <source>
        <dbReference type="ARBA" id="ARBA00022741"/>
    </source>
</evidence>
<feature type="domain" description="YjeF N-terminal" evidence="21">
    <location>
        <begin position="10"/>
        <end position="226"/>
    </location>
</feature>
<evidence type="ECO:0000256" key="8">
    <source>
        <dbReference type="ARBA" id="ARBA00022857"/>
    </source>
</evidence>
<comment type="subunit">
    <text evidence="17">Homotetramer.</text>
</comment>
<comment type="catalytic activity">
    <reaction evidence="16 17 19">
        <text>(6S)-NADPHX + ADP = AMP + phosphate + NADPH + H(+)</text>
        <dbReference type="Rhea" id="RHEA:32235"/>
        <dbReference type="ChEBI" id="CHEBI:15378"/>
        <dbReference type="ChEBI" id="CHEBI:43474"/>
        <dbReference type="ChEBI" id="CHEBI:57783"/>
        <dbReference type="ChEBI" id="CHEBI:64076"/>
        <dbReference type="ChEBI" id="CHEBI:456215"/>
        <dbReference type="ChEBI" id="CHEBI:456216"/>
        <dbReference type="EC" id="4.2.1.136"/>
    </reaction>
</comment>
<dbReference type="Proteomes" id="UP000316030">
    <property type="component" value="Unassembled WGS sequence"/>
</dbReference>
<feature type="binding site" evidence="17">
    <location>
        <position position="456"/>
    </location>
    <ligand>
        <name>AMP</name>
        <dbReference type="ChEBI" id="CHEBI:456215"/>
    </ligand>
</feature>
<dbReference type="SUPFAM" id="SSF64153">
    <property type="entry name" value="YjeF N-terminal domain-like"/>
    <property type="match status" value="1"/>
</dbReference>
<dbReference type="AlphaFoldDB" id="A0A521DXY1"/>
<dbReference type="PANTHER" id="PTHR12592">
    <property type="entry name" value="ATP-DEPENDENT (S)-NAD(P)H-HYDRATE DEHYDRATASE FAMILY MEMBER"/>
    <property type="match status" value="1"/>
</dbReference>
<evidence type="ECO:0000256" key="9">
    <source>
        <dbReference type="ARBA" id="ARBA00022958"/>
    </source>
</evidence>
<keyword evidence="23" id="KW-1185">Reference proteome</keyword>
<dbReference type="Pfam" id="PF03853">
    <property type="entry name" value="YjeF_N"/>
    <property type="match status" value="1"/>
</dbReference>
<feature type="binding site" evidence="17">
    <location>
        <position position="457"/>
    </location>
    <ligand>
        <name>(6S)-NADPHX</name>
        <dbReference type="ChEBI" id="CHEBI:64076"/>
    </ligand>
</feature>
<evidence type="ECO:0000256" key="7">
    <source>
        <dbReference type="ARBA" id="ARBA00022840"/>
    </source>
</evidence>
<feature type="binding site" evidence="18">
    <location>
        <position position="167"/>
    </location>
    <ligand>
        <name>K(+)</name>
        <dbReference type="ChEBI" id="CHEBI:29103"/>
    </ligand>
</feature>
<dbReference type="EC" id="4.2.1.136" evidence="19"/>
<feature type="binding site" evidence="18">
    <location>
        <position position="63"/>
    </location>
    <ligand>
        <name>K(+)</name>
        <dbReference type="ChEBI" id="CHEBI:29103"/>
    </ligand>
</feature>
<comment type="caution">
    <text evidence="17">Lacks conserved residue(s) required for the propagation of feature annotation.</text>
</comment>
<comment type="similarity">
    <text evidence="17">Belongs to the NnrD/CARKD family.</text>
</comment>
<dbReference type="GO" id="GO:0016301">
    <property type="term" value="F:kinase activity"/>
    <property type="evidence" value="ECO:0007669"/>
    <property type="project" value="UniProtKB-KW"/>
</dbReference>
<evidence type="ECO:0000256" key="12">
    <source>
        <dbReference type="ARBA" id="ARBA00023239"/>
    </source>
</evidence>
<dbReference type="InterPro" id="IPR030677">
    <property type="entry name" value="Nnr"/>
</dbReference>
<dbReference type="GO" id="GO:0052855">
    <property type="term" value="F:ADP-dependent NAD(P)H-hydrate dehydratase activity"/>
    <property type="evidence" value="ECO:0007669"/>
    <property type="project" value="UniProtKB-UniRule"/>
</dbReference>
<keyword evidence="22" id="KW-0418">Kinase</keyword>
<keyword evidence="22" id="KW-0808">Transferase</keyword>
<dbReference type="Gene3D" id="3.40.50.10260">
    <property type="entry name" value="YjeF N-terminal domain"/>
    <property type="match status" value="1"/>
</dbReference>
<dbReference type="GO" id="GO:0110051">
    <property type="term" value="P:metabolite repair"/>
    <property type="evidence" value="ECO:0007669"/>
    <property type="project" value="TreeGrafter"/>
</dbReference>
<dbReference type="NCBIfam" id="TIGR00196">
    <property type="entry name" value="yjeF_cterm"/>
    <property type="match status" value="1"/>
</dbReference>
<reference evidence="22 23" key="1">
    <citation type="submission" date="2017-05" db="EMBL/GenBank/DDBJ databases">
        <authorList>
            <person name="Varghese N."/>
            <person name="Submissions S."/>
        </authorList>
    </citation>
    <scope>NUCLEOTIDE SEQUENCE [LARGE SCALE GENOMIC DNA]</scope>
    <source>
        <strain evidence="22 23">DSM 29506</strain>
    </source>
</reference>
<dbReference type="EC" id="5.1.99.6" evidence="19"/>
<keyword evidence="6 17" id="KW-0547">Nucleotide-binding</keyword>
<accession>A0A521DXY1</accession>
<feature type="binding site" evidence="17">
    <location>
        <position position="265"/>
    </location>
    <ligand>
        <name>(6S)-NADPHX</name>
        <dbReference type="ChEBI" id="CHEBI:64076"/>
    </ligand>
</feature>
<dbReference type="HAMAP" id="MF_01966">
    <property type="entry name" value="NADHX_epimerase"/>
    <property type="match status" value="1"/>
</dbReference>
<feature type="domain" description="YjeF C-terminal" evidence="20">
    <location>
        <begin position="230"/>
        <end position="511"/>
    </location>
</feature>
<protein>
    <recommendedName>
        <fullName evidence="19">Bifunctional NAD(P)H-hydrate repair enzyme</fullName>
    </recommendedName>
    <alternativeName>
        <fullName evidence="19">Nicotinamide nucleotide repair protein</fullName>
    </alternativeName>
    <domain>
        <recommendedName>
            <fullName evidence="19">ADP-dependent (S)-NAD(P)H-hydrate dehydratase</fullName>
            <ecNumber evidence="19">4.2.1.136</ecNumber>
        </recommendedName>
        <alternativeName>
            <fullName evidence="19">ADP-dependent NAD(P)HX dehydratase</fullName>
        </alternativeName>
    </domain>
    <domain>
        <recommendedName>
            <fullName evidence="19">NAD(P)H-hydrate epimerase</fullName>
            <ecNumber evidence="19">5.1.99.6</ecNumber>
        </recommendedName>
    </domain>
</protein>
<comment type="function">
    <text evidence="17">Catalyzes the dehydration of the S-form of NAD(P)HX at the expense of ADP, which is converted to AMP. Together with NAD(P)HX epimerase, which catalyzes the epimerization of the S- and R-forms, the enzyme allows the repair of both epimers of NAD(P)HX, a damaged form of NAD(P)H that is a result of enzymatic or heat-dependent hydration.</text>
</comment>
<comment type="catalytic activity">
    <reaction evidence="1 18 19">
        <text>(6R)-NADHX = (6S)-NADHX</text>
        <dbReference type="Rhea" id="RHEA:32215"/>
        <dbReference type="ChEBI" id="CHEBI:64074"/>
        <dbReference type="ChEBI" id="CHEBI:64075"/>
        <dbReference type="EC" id="5.1.99.6"/>
    </reaction>
</comment>
<keyword evidence="12 17" id="KW-0456">Lyase</keyword>
<dbReference type="PROSITE" id="PS01050">
    <property type="entry name" value="YJEF_C_2"/>
    <property type="match status" value="1"/>
</dbReference>
<evidence type="ECO:0000256" key="18">
    <source>
        <dbReference type="HAMAP-Rule" id="MF_01966"/>
    </source>
</evidence>
<evidence type="ECO:0000256" key="5">
    <source>
        <dbReference type="ARBA" id="ARBA00022723"/>
    </source>
</evidence>
<dbReference type="GO" id="GO:0005524">
    <property type="term" value="F:ATP binding"/>
    <property type="evidence" value="ECO:0007669"/>
    <property type="project" value="UniProtKB-UniRule"/>
</dbReference>
<dbReference type="EMBL" id="FXTO01000013">
    <property type="protein sequence ID" value="SMO76458.1"/>
    <property type="molecule type" value="Genomic_DNA"/>
</dbReference>
<dbReference type="SUPFAM" id="SSF53613">
    <property type="entry name" value="Ribokinase-like"/>
    <property type="match status" value="1"/>
</dbReference>
<dbReference type="GO" id="GO:0046872">
    <property type="term" value="F:metal ion binding"/>
    <property type="evidence" value="ECO:0007669"/>
    <property type="project" value="UniProtKB-UniRule"/>
</dbReference>
<dbReference type="Pfam" id="PF01256">
    <property type="entry name" value="Carb_kinase"/>
    <property type="match status" value="1"/>
</dbReference>
<keyword evidence="5 18" id="KW-0479">Metal-binding</keyword>
<dbReference type="InterPro" id="IPR017953">
    <property type="entry name" value="Carbohydrate_kinase_pred_CS"/>
</dbReference>
<comment type="similarity">
    <text evidence="18">Belongs to the NnrE/AIBP family.</text>
</comment>
<evidence type="ECO:0000256" key="19">
    <source>
        <dbReference type="PIRNR" id="PIRNR017184"/>
    </source>
</evidence>
<keyword evidence="13" id="KW-0511">Multifunctional enzyme</keyword>
<dbReference type="RefSeq" id="WP_142493544.1">
    <property type="nucleotide sequence ID" value="NZ_FXTO01000013.1"/>
</dbReference>
<dbReference type="PROSITE" id="PS51385">
    <property type="entry name" value="YJEF_N"/>
    <property type="match status" value="1"/>
</dbReference>
<evidence type="ECO:0000256" key="15">
    <source>
        <dbReference type="ARBA" id="ARBA00048238"/>
    </source>
</evidence>
<evidence type="ECO:0000256" key="11">
    <source>
        <dbReference type="ARBA" id="ARBA00023235"/>
    </source>
</evidence>
<feature type="binding site" evidence="17">
    <location>
        <position position="378"/>
    </location>
    <ligand>
        <name>(6S)-NADPHX</name>
        <dbReference type="ChEBI" id="CHEBI:64076"/>
    </ligand>
</feature>
<name>A0A521DXY1_9RHOB</name>
<evidence type="ECO:0000256" key="3">
    <source>
        <dbReference type="ARBA" id="ARBA00006001"/>
    </source>
</evidence>
<dbReference type="NCBIfam" id="TIGR00197">
    <property type="entry name" value="yjeF_nterm"/>
    <property type="match status" value="1"/>
</dbReference>
<evidence type="ECO:0000256" key="4">
    <source>
        <dbReference type="ARBA" id="ARBA00009524"/>
    </source>
</evidence>
<feature type="binding site" evidence="18">
    <location>
        <position position="164"/>
    </location>
    <ligand>
        <name>(6S)-NADPHX</name>
        <dbReference type="ChEBI" id="CHEBI:64076"/>
    </ligand>
</feature>
<dbReference type="GO" id="GO:0052856">
    <property type="term" value="F:NAD(P)HX epimerase activity"/>
    <property type="evidence" value="ECO:0007669"/>
    <property type="project" value="UniProtKB-UniRule"/>
</dbReference>
<dbReference type="InterPro" id="IPR029056">
    <property type="entry name" value="Ribokinase-like"/>
</dbReference>
<comment type="similarity">
    <text evidence="3 19">In the N-terminal section; belongs to the NnrE/AIBP family.</text>
</comment>